<accession>A0A3P6TUA8</accession>
<keyword evidence="2" id="KW-1185">Reference proteome</keyword>
<dbReference type="Proteomes" id="UP000281553">
    <property type="component" value="Unassembled WGS sequence"/>
</dbReference>
<protein>
    <submittedName>
        <fullName evidence="1">Uncharacterized protein</fullName>
    </submittedName>
</protein>
<evidence type="ECO:0000313" key="2">
    <source>
        <dbReference type="Proteomes" id="UP000281553"/>
    </source>
</evidence>
<gene>
    <name evidence="1" type="ORF">DILT_LOCUS3654</name>
</gene>
<dbReference type="AlphaFoldDB" id="A0A3P6TUA8"/>
<proteinExistence type="predicted"/>
<reference evidence="1 2" key="1">
    <citation type="submission" date="2018-11" db="EMBL/GenBank/DDBJ databases">
        <authorList>
            <consortium name="Pathogen Informatics"/>
        </authorList>
    </citation>
    <scope>NUCLEOTIDE SEQUENCE [LARGE SCALE GENOMIC DNA]</scope>
</reference>
<organism evidence="1 2">
    <name type="scientific">Dibothriocephalus latus</name>
    <name type="common">Fish tapeworm</name>
    <name type="synonym">Diphyllobothrium latum</name>
    <dbReference type="NCBI Taxonomy" id="60516"/>
    <lineage>
        <taxon>Eukaryota</taxon>
        <taxon>Metazoa</taxon>
        <taxon>Spiralia</taxon>
        <taxon>Lophotrochozoa</taxon>
        <taxon>Platyhelminthes</taxon>
        <taxon>Cestoda</taxon>
        <taxon>Eucestoda</taxon>
        <taxon>Diphyllobothriidea</taxon>
        <taxon>Diphyllobothriidae</taxon>
        <taxon>Dibothriocephalus</taxon>
    </lineage>
</organism>
<evidence type="ECO:0000313" key="1">
    <source>
        <dbReference type="EMBL" id="VDK84975.1"/>
    </source>
</evidence>
<dbReference type="EMBL" id="UYRU01044019">
    <property type="protein sequence ID" value="VDK84975.1"/>
    <property type="molecule type" value="Genomic_DNA"/>
</dbReference>
<name>A0A3P6TUA8_DIBLA</name>
<sequence>MTDEDIKEVQQCGEMMTILKLRLIRRHMVTLKCEILAKGGNQVSRELLESWFMGPQSINKYKDLPNQ</sequence>